<sequence>MGFHFPNVLTHLSHTVLTSDKVSTKDSPNLFPTSHRIPPPIFWFIGFPAVQKVRISICHKIASGFLSSSLPPLFSFIFIKTRFSNSLFFFLSLLQYSLLLLCFEEEKKNCYILCLNFPVFFSSVRRRFYGLQTVI</sequence>
<dbReference type="EMBL" id="HBUF01357465">
    <property type="protein sequence ID" value="CAG6718488.1"/>
    <property type="molecule type" value="Transcribed_RNA"/>
</dbReference>
<name>A0A8D8Y463_9HEMI</name>
<accession>A0A8D8Y463</accession>
<evidence type="ECO:0000313" key="1">
    <source>
        <dbReference type="EMBL" id="CAG6718488.1"/>
    </source>
</evidence>
<organism evidence="1">
    <name type="scientific">Cacopsylla melanoneura</name>
    <dbReference type="NCBI Taxonomy" id="428564"/>
    <lineage>
        <taxon>Eukaryota</taxon>
        <taxon>Metazoa</taxon>
        <taxon>Ecdysozoa</taxon>
        <taxon>Arthropoda</taxon>
        <taxon>Hexapoda</taxon>
        <taxon>Insecta</taxon>
        <taxon>Pterygota</taxon>
        <taxon>Neoptera</taxon>
        <taxon>Paraneoptera</taxon>
        <taxon>Hemiptera</taxon>
        <taxon>Sternorrhyncha</taxon>
        <taxon>Psylloidea</taxon>
        <taxon>Psyllidae</taxon>
        <taxon>Psyllinae</taxon>
        <taxon>Cacopsylla</taxon>
    </lineage>
</organism>
<dbReference type="AlphaFoldDB" id="A0A8D8Y463"/>
<reference evidence="1" key="1">
    <citation type="submission" date="2021-05" db="EMBL/GenBank/DDBJ databases">
        <authorList>
            <person name="Alioto T."/>
            <person name="Alioto T."/>
            <person name="Gomez Garrido J."/>
        </authorList>
    </citation>
    <scope>NUCLEOTIDE SEQUENCE</scope>
</reference>
<protein>
    <submittedName>
        <fullName evidence="1">Uncharacterized protein</fullName>
    </submittedName>
</protein>
<proteinExistence type="predicted"/>